<proteinExistence type="inferred from homology"/>
<comment type="function">
    <text evidence="4">Component of the Mediator complex, a coactivator involved in the regulated transcription of nearly all RNA polymerase II-dependent genes. Mediator functions as a bridge to convey information from gene-specific regulatory proteins to the basal RNA polymerase II transcription machinery. Mediator is recruited to promoters by direct interactions with regulatory proteins and serves as a scaffold for the assembly of a functional pre-initiation complex with RNA polymerase II and the general transcription factors.</text>
</comment>
<comment type="similarity">
    <text evidence="2 4">Belongs to the Mediator complex subunit 11 family.</text>
</comment>
<feature type="non-terminal residue" evidence="6">
    <location>
        <position position="166"/>
    </location>
</feature>
<gene>
    <name evidence="4" type="primary">MED11</name>
    <name evidence="6" type="ORF">BJ875DRAFT_347104</name>
</gene>
<keyword evidence="7" id="KW-1185">Reference proteome</keyword>
<feature type="compositionally biased region" description="Basic and acidic residues" evidence="5">
    <location>
        <begin position="102"/>
        <end position="114"/>
    </location>
</feature>
<dbReference type="EMBL" id="MU251625">
    <property type="protein sequence ID" value="KAG9231082.1"/>
    <property type="molecule type" value="Genomic_DNA"/>
</dbReference>
<keyword evidence="4" id="KW-0010">Activator</keyword>
<keyword evidence="4" id="KW-0804">Transcription</keyword>
<reference evidence="6" key="1">
    <citation type="journal article" date="2021" name="IMA Fungus">
        <title>Genomic characterization of three marine fungi, including Emericellopsis atlantica sp. nov. with signatures of a generalist lifestyle and marine biomass degradation.</title>
        <authorList>
            <person name="Hagestad O.C."/>
            <person name="Hou L."/>
            <person name="Andersen J.H."/>
            <person name="Hansen E.H."/>
            <person name="Altermark B."/>
            <person name="Li C."/>
            <person name="Kuhnert E."/>
            <person name="Cox R.J."/>
            <person name="Crous P.W."/>
            <person name="Spatafora J.W."/>
            <person name="Lail K."/>
            <person name="Amirebrahimi M."/>
            <person name="Lipzen A."/>
            <person name="Pangilinan J."/>
            <person name="Andreopoulos W."/>
            <person name="Hayes R.D."/>
            <person name="Ng V."/>
            <person name="Grigoriev I.V."/>
            <person name="Jackson S.A."/>
            <person name="Sutton T.D.S."/>
            <person name="Dobson A.D.W."/>
            <person name="Rama T."/>
        </authorList>
    </citation>
    <scope>NUCLEOTIDE SEQUENCE</scope>
    <source>
        <strain evidence="6">TRa018bII</strain>
    </source>
</reference>
<comment type="subcellular location">
    <subcellularLocation>
        <location evidence="1 4">Nucleus</location>
    </subcellularLocation>
</comment>
<feature type="non-terminal residue" evidence="6">
    <location>
        <position position="1"/>
    </location>
</feature>
<comment type="caution">
    <text evidence="6">The sequence shown here is derived from an EMBL/GenBank/DDBJ whole genome shotgun (WGS) entry which is preliminary data.</text>
</comment>
<comment type="subunit">
    <text evidence="4">Component of the Mediator complex.</text>
</comment>
<keyword evidence="3 4" id="KW-0539">Nucleus</keyword>
<evidence type="ECO:0000256" key="4">
    <source>
        <dbReference type="RuleBase" id="RU364147"/>
    </source>
</evidence>
<dbReference type="OrthoDB" id="5418434at2759"/>
<organism evidence="6 7">
    <name type="scientific">Amylocarpus encephaloides</name>
    <dbReference type="NCBI Taxonomy" id="45428"/>
    <lineage>
        <taxon>Eukaryota</taxon>
        <taxon>Fungi</taxon>
        <taxon>Dikarya</taxon>
        <taxon>Ascomycota</taxon>
        <taxon>Pezizomycotina</taxon>
        <taxon>Leotiomycetes</taxon>
        <taxon>Helotiales</taxon>
        <taxon>Helotiales incertae sedis</taxon>
        <taxon>Amylocarpus</taxon>
    </lineage>
</organism>
<dbReference type="Gene3D" id="1.10.287.3490">
    <property type="match status" value="1"/>
</dbReference>
<evidence type="ECO:0000256" key="3">
    <source>
        <dbReference type="ARBA" id="ARBA00023242"/>
    </source>
</evidence>
<protein>
    <recommendedName>
        <fullName evidence="4">Mediator of RNA polymerase II transcription subunit 11</fullName>
    </recommendedName>
    <alternativeName>
        <fullName evidence="4">Mediator complex subunit 11</fullName>
    </alternativeName>
</protein>
<evidence type="ECO:0000256" key="5">
    <source>
        <dbReference type="SAM" id="MobiDB-lite"/>
    </source>
</evidence>
<dbReference type="AlphaFoldDB" id="A0A9P7YCT5"/>
<dbReference type="Pfam" id="PF10280">
    <property type="entry name" value="Med11"/>
    <property type="match status" value="1"/>
</dbReference>
<dbReference type="GO" id="GO:0006357">
    <property type="term" value="P:regulation of transcription by RNA polymerase II"/>
    <property type="evidence" value="ECO:0007669"/>
    <property type="project" value="InterPro"/>
</dbReference>
<evidence type="ECO:0000313" key="7">
    <source>
        <dbReference type="Proteomes" id="UP000824998"/>
    </source>
</evidence>
<keyword evidence="4" id="KW-0805">Transcription regulation</keyword>
<accession>A0A9P7YCT5</accession>
<sequence>KMSLPIPTAGDSQAPVNRPFTKAERIQQLNDIDKSVKQLLESVGLALKTLSNTQSSLQTSERQEAFQSSSNTFLKTLQSVDIGLKRQIWGLEEAAIIPADKAKVKTKPSEEQEVRQMGGNRATASSEPLLVEGGMGQLDIGWLNSRSGRVERDMEAELWAKAREFL</sequence>
<evidence type="ECO:0000256" key="1">
    <source>
        <dbReference type="ARBA" id="ARBA00004123"/>
    </source>
</evidence>
<dbReference type="GO" id="GO:0016592">
    <property type="term" value="C:mediator complex"/>
    <property type="evidence" value="ECO:0007669"/>
    <property type="project" value="InterPro"/>
</dbReference>
<name>A0A9P7YCT5_9HELO</name>
<evidence type="ECO:0000256" key="2">
    <source>
        <dbReference type="ARBA" id="ARBA00008186"/>
    </source>
</evidence>
<dbReference type="InterPro" id="IPR019404">
    <property type="entry name" value="Mediator_Med11"/>
</dbReference>
<dbReference type="Proteomes" id="UP000824998">
    <property type="component" value="Unassembled WGS sequence"/>
</dbReference>
<dbReference type="PANTHER" id="PTHR22890">
    <property type="entry name" value="MEDIATOR OF RNA POLYMERASE II TRANSCRIPTION SUBUNIT 11"/>
    <property type="match status" value="1"/>
</dbReference>
<dbReference type="GO" id="GO:0003712">
    <property type="term" value="F:transcription coregulator activity"/>
    <property type="evidence" value="ECO:0007669"/>
    <property type="project" value="InterPro"/>
</dbReference>
<feature type="region of interest" description="Disordered" evidence="5">
    <location>
        <begin position="102"/>
        <end position="122"/>
    </location>
</feature>
<evidence type="ECO:0000313" key="6">
    <source>
        <dbReference type="EMBL" id="KAG9231082.1"/>
    </source>
</evidence>